<dbReference type="PROSITE" id="PS52019">
    <property type="entry name" value="PKS_MFAS_DH"/>
    <property type="match status" value="2"/>
</dbReference>
<dbReference type="Pfam" id="PF08990">
    <property type="entry name" value="Docking"/>
    <property type="match status" value="1"/>
</dbReference>
<dbReference type="InterPro" id="IPR049900">
    <property type="entry name" value="PKS_mFAS_DH"/>
</dbReference>
<dbReference type="Pfam" id="PF22953">
    <property type="entry name" value="SpnB_Rossmann"/>
    <property type="match status" value="2"/>
</dbReference>
<feature type="region of interest" description="N-terminal hotdog fold" evidence="9">
    <location>
        <begin position="2571"/>
        <end position="2694"/>
    </location>
</feature>
<dbReference type="InterPro" id="IPR009081">
    <property type="entry name" value="PP-bd_ACP"/>
</dbReference>
<dbReference type="InterPro" id="IPR020802">
    <property type="entry name" value="TesA-like"/>
</dbReference>
<organism evidence="13">
    <name type="scientific">Streptomyces seoulensis</name>
    <dbReference type="NCBI Taxonomy" id="73044"/>
    <lineage>
        <taxon>Bacteria</taxon>
        <taxon>Bacillati</taxon>
        <taxon>Actinomycetota</taxon>
        <taxon>Actinomycetes</taxon>
        <taxon>Kitasatosporales</taxon>
        <taxon>Streptomycetaceae</taxon>
        <taxon>Streptomyces</taxon>
    </lineage>
</organism>
<dbReference type="InterPro" id="IPR013968">
    <property type="entry name" value="PKS_KR"/>
</dbReference>
<evidence type="ECO:0000256" key="9">
    <source>
        <dbReference type="PROSITE-ProRule" id="PRU01363"/>
    </source>
</evidence>
<sequence length="3665" mass="388555">MDEGKTLQYLKRLTTELRDTRQRLRDVEESSREPLAVVGMACRYPGGVRTPEQLWQLVVSERDAIGGFPTDRAWDIEAMRSARPGDAGSSSTLQGGFLYDAAEFDAEFFGISPREAVSMDPQQRLLLETAWEAVEGAQIDPGSLRGSPTGVFAGIMYHDYASRLARIPDVAEGYLGTGNSGSILSGRIAYTLGLEGPAVTIDTACSSSLVALHLAAQALRRGECSLALVGGVTVMASPAPFIDFSKQQGLSSDGRCKAFADSADGTGWAEGAGLLLVERLSDARRNGHPVLAVVRGSAVNQDGRSNGLTAPHGPSQQRVVRDALIDAGLRPDQIDAVEAHGTGTRLGDPIEAQALLAAYGQDREQPLWLGSVKSNIGHTQAAAGVAGVIKTVMAMRHGVLPRTLHVDVPTTEVDWSSGAVSLLTESVAWPRRDGTRRAGVSSFGFSGTNAHVILEQPATADEPAENAGSALPVIPWVLSARDEHALRDLATGLGKTVADGASALDIGYTLATARTPFEHRAVVLARDSEEGGQALAALARGEAHPAVVTGRASGEGTLTMVFSGQGNQRPGMGRELYDTYPAYADAFDTACTALDPHLDHPLHDIIHGTHTHLLNQTQYTQPAIFALQTALYRLYEHWGITPHTVTGHSIGEITAAHITGILTLQEAATLITHRAHLMQQLPPGGAMVAINITEQEIQPHLTGHEHTTAIAAINSPTSLVLSGPHTTLTTIIDNLPHHRTTWLNVSHAFHSPLMQPTLHQLHHTTRQLNPQPPTIPLISTLTGQPINHTDPHHWTHHALHTVRLTDALHHINTHNPTTTYLEIGPDATLTPHLPPNAIPTLRKNQPETHTLTTAIAHLTTHGTTPNWHTYYHHPHHTPHHTPLPTYPFQHQRYWMESAVPAGPLKHPFLDTAVGLADGDRFLLAGTLRLTEQRWLADHVVHGEVLLPGTAFVELAMQAAHHVGQDLLAELTLHAPLVLTEDSGVRLQVLVDEEDGAGRAVSVFSRAADGARDEPWTKHAEGRLVAGRPVSPDGDLLVWPPGKATELDAGAVYAETPEQRYGPAFQGLHRVWLQDDTLFAEVVLGEEQAADADGFALHPALLDAALHPLGLAPFGHSQDAPLVPFSWHDVSVPTASARRLRVRITPVAADAVSLLIADASGTALLEVGRLALRPLRRGAGKASRSLFRTSWVRSAPPTPATEPEIVCLPASVGDDPVDSAAQTLAALQRWVGAEQAPDARMVVLTTGSLLLDTDAPAETSTSLANAALCGLTRSAQSEHPDRFVLVDVDDPESDWRSAVAAAVAAGETQIAVRRGEAYVPRLVRAVPGDVTGPDWSSATVLITGATGALAGLVARHLVAEHGALDLLLAARRPLPAGLRDELTAAGARVKSVVCDLTDRAALAALVDEAPADRPLAVVHCAGAVDDAVLVNQTRAHLESVFGPKATAAWHLHELTRDRDVSAFLLFSSAAATLGSPGQANYAAANAYLDALAHHRTSAGLPATSLAWGPWAAGMAADVSSRTGVRPLREADGLELFDAALTTAGPVIVPILLDARAVAGDHAPVPPLLRALVPTAPHRATDQAAGGFAERLRGKAPADRDAALLAFVRTQVAAVLGHPDPQVIDSGRAFSELGFDSLTSVELRNRLNSLTGLHLSTSLVFDHPNTSSVVDHLRDTLFGSTPVDEAPVVTSTSPDDPVVVVGIGCRYPGGVGSAEDLWRLVESGADAVSGFPTDRGWDLPGLADPTLPGGSITREGGFLHDAAEFDAALFGISPREALAMDPQQRLLLETAWETLENAGIDPTSLHGTPTGVFTGVMYNDYAARFTTAPQEVAGHLGNGSAPSIASGRISYTFGLEGPAVTIDTACSSSLVALHLAANALRNNECTLALAGGVTIMSTPGTFTEFTHQGGLSPDGRCKAFSADADGTGWGEGVGLLLLERLSDAQRHHHPVLAVLRGSAVNQDGASNGLTAPNGPSQQRVIRQALTNAGLRPDEVDAVEAHGTGTRLGDPIEAQALQATYGHNREQPLWLGSVKSNIGHTQAAAGAAGVIKMVMAMRHGILPRTLHADEPTPHVDWTAGAVSLLTAPQPWPDHDRPRRAAVSSFGISGTNAHIILEQPPLAEDRQERQERTLPWVPVLVTGHTPAALRAQAARLAELDGASVPDVAYALATTRSALEHRAVVVAADPADHTQALRALARGGTHPALVTGRAGEGTLTMVFSGQGNQRPGMGRELYDTYPAYADAFDTACTALDPHLDHPLHDIIHGTHTHLLNQTQYTQPAIFALQTALYRLYEHWGITPHTVTGHSIGEITAAHITGILTLQEAATLITHRAHLMQQLPPGGAMVAINITEQEIQPHLTGHEHTTAIAAINSPTSLVLSGPHTTLTTITNNLPHHRTTWLNVSHAFHSPLMQPTLHQLHHTTQQLNPQPPTIPLISTLTGQPINHTDPHHWTHHALHTVRLTDALHHINTHNPTTTYLEIGPDATLTPHLPPNAIPTLRKNQPETHTLTTAIAHLTTHGTTPNWHTYYHHPHHTPHHTPLPTYPFQHQRYWLDNTPPRTPDLDAAGLDSSGHALVTSVIADPETGAMMFCGRVGADAHPWLADHVVADEMVLPGTAFVDLLLHAGAACELPEVEDLTLEAPLVIPRDAVVDLRMTVEPPDTAGRRTVRVHSRGSDSGGEWNRNARAVLTEARALSAPGGPGAWPPPDARPIDLAALHPTLAAHGLRYGPVFQGVHRAWSRTGELFAEVVLPEGVDVTGHVLHPALLDAALHTIGFGGLVDAAETGPRLPFAWRGVRVDRPGATALRVRIAAGGPDTVTLQLFDGGGHGVGSVDALTLRGVPAGGASTAVPRSLLGVRWQDLPTPSDARPNWWVMLGDDELGLTSLLRGANSRIETYAGLDDLAAAAAASGAQPDAVFCAPAATTGADVPAATAQLASRALALLRTWLADQRFATTRLVLLTRNAATDPAAAALAGLVRAAQAEHPGRLAVLDVDAGTTRLDHRVLAGALASGEPHVRVGDDVARVPRFAPLPAADPAAVDLSTGTVLVTGASGALGRLVARHLVDQRGVRDLLIVNRDGEMPELRAELETSGATVEVAACDIAERDQVAALLSSRSLCAVVHAAGVLDDGVVESLTDEQLSRVLRPKLAGACHLDEFAGDTTLLVLFSSVAGILGSAGQAAYAAANSALDALAAHRSARGLPARSLAWGPWSTESGMSAGRRRLERAGLAPLSPEEALTLFDVALTRPEPLLAPVHADLAALSAAARDHQVPSIWHGLVGVPARDARRVERDTPARFGQLPEDERDSELLDLVRREVAAVLGYPTPDGLDGELAFSELGFDSLTAVDLRNRLEGATGLRLPAGLVFDHPTAPRLVRFLSAEIGTAAPHATEPEDTLGALFAQACEQGRIEEGIELAGLAARFRPVFRTADEFGRRPHAVPLSRGAAKPMLLCFPAVVAMSGAHQYARFAAALRDSRRTVVLPEPGFAAGERLPADVAALVEVQARAVLEQADGAPYALLGYSSGGWIAHEVALALAGTDTPPSGVVLLDTYLAREMNPRLNQAFTHGLFARRSELVATDHVSLTAMGGYFSVFGDWEPRRSPVPTLFLRAADALPDPDGKPLPDCDWGPGWDRCDEDREIPGDHFTIVSEYAESTARTVDAWLGTL</sequence>
<dbReference type="Gene3D" id="3.40.50.1820">
    <property type="entry name" value="alpha/beta hydrolase"/>
    <property type="match status" value="1"/>
</dbReference>
<keyword evidence="5" id="KW-0808">Transferase</keyword>
<keyword evidence="4" id="KW-0597">Phosphoprotein</keyword>
<dbReference type="InterPro" id="IPR020841">
    <property type="entry name" value="PKS_Beta-ketoAc_synthase_dom"/>
</dbReference>
<feature type="region of interest" description="C-terminal hotdog fold" evidence="9">
    <location>
        <begin position="1043"/>
        <end position="1180"/>
    </location>
</feature>
<dbReference type="InterPro" id="IPR018201">
    <property type="entry name" value="Ketoacyl_synth_AS"/>
</dbReference>
<evidence type="ECO:0000313" key="13">
    <source>
        <dbReference type="EMBL" id="AWH12938.1"/>
    </source>
</evidence>
<dbReference type="InterPro" id="IPR015083">
    <property type="entry name" value="NorB/c/GfsB-D-like_docking"/>
</dbReference>
<evidence type="ECO:0000259" key="12">
    <source>
        <dbReference type="PROSITE" id="PS52019"/>
    </source>
</evidence>
<feature type="active site" description="Proton acceptor; for dehydratase activity" evidence="9">
    <location>
        <position position="2603"/>
    </location>
</feature>
<dbReference type="GO" id="GO:0031177">
    <property type="term" value="F:phosphopantetheine binding"/>
    <property type="evidence" value="ECO:0007669"/>
    <property type="project" value="InterPro"/>
</dbReference>
<dbReference type="CDD" id="cd00833">
    <property type="entry name" value="PKS"/>
    <property type="match status" value="2"/>
</dbReference>
<dbReference type="InterPro" id="IPR032821">
    <property type="entry name" value="PKS_assoc"/>
</dbReference>
<dbReference type="Gene3D" id="3.40.50.720">
    <property type="entry name" value="NAD(P)-binding Rossmann-like Domain"/>
    <property type="match status" value="2"/>
</dbReference>
<dbReference type="InterPro" id="IPR020807">
    <property type="entry name" value="PKS_DH"/>
</dbReference>
<dbReference type="SUPFAM" id="SSF52151">
    <property type="entry name" value="FabD/lysophospholipase-like"/>
    <property type="match status" value="2"/>
</dbReference>
<dbReference type="FunFam" id="1.10.1200.10:FF:000007">
    <property type="entry name" value="Probable polyketide synthase pks17"/>
    <property type="match status" value="2"/>
</dbReference>
<keyword evidence="6" id="KW-0045">Antibiotic biosynthesis</keyword>
<dbReference type="Pfam" id="PF14765">
    <property type="entry name" value="PS-DH"/>
    <property type="match status" value="2"/>
</dbReference>
<feature type="region of interest" description="C-terminal hotdog fold" evidence="9">
    <location>
        <begin position="2707"/>
        <end position="2845"/>
    </location>
</feature>
<evidence type="ECO:0000256" key="3">
    <source>
        <dbReference type="ARBA" id="ARBA00022450"/>
    </source>
</evidence>
<dbReference type="GO" id="GO:0004315">
    <property type="term" value="F:3-oxoacyl-[acyl-carrier-protein] synthase activity"/>
    <property type="evidence" value="ECO:0007669"/>
    <property type="project" value="InterPro"/>
</dbReference>
<dbReference type="SUPFAM" id="SSF53901">
    <property type="entry name" value="Thiolase-like"/>
    <property type="match status" value="2"/>
</dbReference>
<keyword evidence="7" id="KW-0511">Multifunctional enzyme</keyword>
<evidence type="ECO:0000256" key="8">
    <source>
        <dbReference type="ARBA" id="ARBA00023315"/>
    </source>
</evidence>
<dbReference type="InterPro" id="IPR016036">
    <property type="entry name" value="Malonyl_transacylase_ACP-bd"/>
</dbReference>
<dbReference type="FunFam" id="3.40.47.10:FF:000019">
    <property type="entry name" value="Polyketide synthase type I"/>
    <property type="match status" value="2"/>
</dbReference>
<dbReference type="GO" id="GO:0033068">
    <property type="term" value="P:macrolide biosynthetic process"/>
    <property type="evidence" value="ECO:0007669"/>
    <property type="project" value="UniProtKB-ARBA"/>
</dbReference>
<dbReference type="InterPro" id="IPR014031">
    <property type="entry name" value="Ketoacyl_synth_C"/>
</dbReference>
<feature type="active site" description="Proton donor; for dehydratase activity" evidence="9">
    <location>
        <position position="1102"/>
    </location>
</feature>
<dbReference type="SUPFAM" id="SSF53474">
    <property type="entry name" value="alpha/beta-Hydrolases"/>
    <property type="match status" value="1"/>
</dbReference>
<evidence type="ECO:0000256" key="1">
    <source>
        <dbReference type="ARBA" id="ARBA00001957"/>
    </source>
</evidence>
<comment type="pathway">
    <text evidence="2">Antibiotic biosynthesis.</text>
</comment>
<reference evidence="13" key="1">
    <citation type="journal article" date="2018" name="Org. Lett.">
        <title>Discovery, Biosynthesis, and Heterologous Production of Streptoseomycin, an Anti-Microaerophilic Bacteria Macrodilactone.</title>
        <authorList>
            <person name="Zhang B."/>
            <person name="Wang K.B."/>
            <person name="Wang W."/>
            <person name="Bi S.F."/>
            <person name="Mei Y.N."/>
            <person name="Deng X.Z."/>
            <person name="Jiao R.H."/>
            <person name="Tan R.X."/>
            <person name="Ge H.M."/>
        </authorList>
    </citation>
    <scope>NUCLEOTIDE SEQUENCE</scope>
    <source>
        <strain evidence="13">A01</strain>
    </source>
</reference>
<dbReference type="SUPFAM" id="SSF51735">
    <property type="entry name" value="NAD(P)-binding Rossmann-fold domains"/>
    <property type="match status" value="4"/>
</dbReference>
<dbReference type="InterPro" id="IPR036736">
    <property type="entry name" value="ACP-like_sf"/>
</dbReference>
<dbReference type="GO" id="GO:0004312">
    <property type="term" value="F:fatty acid synthase activity"/>
    <property type="evidence" value="ECO:0007669"/>
    <property type="project" value="TreeGrafter"/>
</dbReference>
<dbReference type="InterPro" id="IPR055123">
    <property type="entry name" value="SpnB-like_Rossmann"/>
</dbReference>
<dbReference type="InterPro" id="IPR001031">
    <property type="entry name" value="Thioesterase"/>
</dbReference>
<dbReference type="Pfam" id="PF00698">
    <property type="entry name" value="Acyl_transf_1"/>
    <property type="match status" value="2"/>
</dbReference>
<feature type="domain" description="PKS/mFAS DH" evidence="12">
    <location>
        <begin position="2571"/>
        <end position="2845"/>
    </location>
</feature>
<dbReference type="PANTHER" id="PTHR43775:SF51">
    <property type="entry name" value="INACTIVE PHENOLPHTHIOCEROL SYNTHESIS POLYKETIDE SYNTHASE TYPE I PKS1-RELATED"/>
    <property type="match status" value="1"/>
</dbReference>
<dbReference type="SUPFAM" id="SSF55048">
    <property type="entry name" value="Probable ACP-binding domain of malonyl-CoA ACP transacylase"/>
    <property type="match status" value="2"/>
</dbReference>
<name>A0A2S1P8N6_STRSO</name>
<evidence type="ECO:0000259" key="10">
    <source>
        <dbReference type="PROSITE" id="PS50075"/>
    </source>
</evidence>
<feature type="region of interest" description="N-terminal hotdog fold" evidence="9">
    <location>
        <begin position="906"/>
        <end position="1030"/>
    </location>
</feature>
<dbReference type="Gene3D" id="3.10.129.110">
    <property type="entry name" value="Polyketide synthase dehydratase"/>
    <property type="match status" value="2"/>
</dbReference>
<dbReference type="Gene3D" id="1.10.1200.10">
    <property type="entry name" value="ACP-like"/>
    <property type="match status" value="2"/>
</dbReference>
<dbReference type="InterPro" id="IPR057326">
    <property type="entry name" value="KR_dom"/>
</dbReference>
<dbReference type="Gene3D" id="3.40.366.10">
    <property type="entry name" value="Malonyl-Coenzyme A Acyl Carrier Protein, domain 2"/>
    <property type="match status" value="2"/>
</dbReference>
<keyword evidence="8" id="KW-0012">Acyltransferase</keyword>
<dbReference type="SMART" id="SM00826">
    <property type="entry name" value="PKS_DH"/>
    <property type="match status" value="2"/>
</dbReference>
<dbReference type="PROSITE" id="PS52004">
    <property type="entry name" value="KS3_2"/>
    <property type="match status" value="2"/>
</dbReference>
<dbReference type="InterPro" id="IPR016039">
    <property type="entry name" value="Thiolase-like"/>
</dbReference>
<dbReference type="PROSITE" id="PS00012">
    <property type="entry name" value="PHOSPHOPANTETHEINE"/>
    <property type="match status" value="2"/>
</dbReference>
<dbReference type="InterPro" id="IPR042104">
    <property type="entry name" value="PKS_dehydratase_sf"/>
</dbReference>
<dbReference type="InterPro" id="IPR014030">
    <property type="entry name" value="Ketoacyl_synth_N"/>
</dbReference>
<dbReference type="Gene3D" id="3.30.70.3290">
    <property type="match status" value="2"/>
</dbReference>
<dbReference type="SMART" id="SM00823">
    <property type="entry name" value="PKS_PP"/>
    <property type="match status" value="2"/>
</dbReference>
<evidence type="ECO:0000256" key="5">
    <source>
        <dbReference type="ARBA" id="ARBA00022679"/>
    </source>
</evidence>
<dbReference type="PANTHER" id="PTHR43775">
    <property type="entry name" value="FATTY ACID SYNTHASE"/>
    <property type="match status" value="1"/>
</dbReference>
<feature type="domain" description="Ketosynthase family 3 (KS3)" evidence="11">
    <location>
        <begin position="32"/>
        <end position="456"/>
    </location>
</feature>
<evidence type="ECO:0000256" key="7">
    <source>
        <dbReference type="ARBA" id="ARBA00023268"/>
    </source>
</evidence>
<feature type="active site" description="Proton donor; for dehydratase activity" evidence="9">
    <location>
        <position position="2766"/>
    </location>
</feature>
<dbReference type="PROSITE" id="PS00606">
    <property type="entry name" value="KS3_1"/>
    <property type="match status" value="2"/>
</dbReference>
<evidence type="ECO:0000256" key="2">
    <source>
        <dbReference type="ARBA" id="ARBA00004792"/>
    </source>
</evidence>
<dbReference type="InterPro" id="IPR001227">
    <property type="entry name" value="Ac_transferase_dom_sf"/>
</dbReference>
<dbReference type="InterPro" id="IPR036291">
    <property type="entry name" value="NAD(P)-bd_dom_sf"/>
</dbReference>
<keyword evidence="3" id="KW-0596">Phosphopantetheine</keyword>
<dbReference type="InterPro" id="IPR049552">
    <property type="entry name" value="PKS_DH_N"/>
</dbReference>
<protein>
    <submittedName>
        <fullName evidence="13">StmC</fullName>
    </submittedName>
</protein>
<dbReference type="GO" id="GO:0006633">
    <property type="term" value="P:fatty acid biosynthetic process"/>
    <property type="evidence" value="ECO:0007669"/>
    <property type="project" value="InterPro"/>
</dbReference>
<dbReference type="InterPro" id="IPR006162">
    <property type="entry name" value="Ppantetheine_attach_site"/>
</dbReference>
<evidence type="ECO:0000256" key="4">
    <source>
        <dbReference type="ARBA" id="ARBA00022553"/>
    </source>
</evidence>
<dbReference type="SMART" id="SM00825">
    <property type="entry name" value="PKS_KS"/>
    <property type="match status" value="2"/>
</dbReference>
<proteinExistence type="predicted"/>
<dbReference type="Pfam" id="PF00550">
    <property type="entry name" value="PP-binding"/>
    <property type="match status" value="2"/>
</dbReference>
<dbReference type="CDD" id="cd08956">
    <property type="entry name" value="KR_3_FAS_SDR_x"/>
    <property type="match status" value="2"/>
</dbReference>
<evidence type="ECO:0000256" key="6">
    <source>
        <dbReference type="ARBA" id="ARBA00023194"/>
    </source>
</evidence>
<dbReference type="InterPro" id="IPR029058">
    <property type="entry name" value="AB_hydrolase_fold"/>
</dbReference>
<dbReference type="Pfam" id="PF00109">
    <property type="entry name" value="ketoacyl-synt"/>
    <property type="match status" value="2"/>
</dbReference>
<dbReference type="Pfam" id="PF00975">
    <property type="entry name" value="Thioesterase"/>
    <property type="match status" value="1"/>
</dbReference>
<feature type="domain" description="PKS/mFAS DH" evidence="12">
    <location>
        <begin position="906"/>
        <end position="1180"/>
    </location>
</feature>
<dbReference type="Pfam" id="PF08659">
    <property type="entry name" value="KR"/>
    <property type="match status" value="2"/>
</dbReference>
<dbReference type="EMBL" id="MG891745">
    <property type="protein sequence ID" value="AWH12938.1"/>
    <property type="molecule type" value="Genomic_DNA"/>
</dbReference>
<dbReference type="PROSITE" id="PS50075">
    <property type="entry name" value="CARRIER"/>
    <property type="match status" value="2"/>
</dbReference>
<dbReference type="SUPFAM" id="SSF47336">
    <property type="entry name" value="ACP-like"/>
    <property type="match status" value="1"/>
</dbReference>
<dbReference type="Pfam" id="PF02801">
    <property type="entry name" value="Ketoacyl-synt_C"/>
    <property type="match status" value="2"/>
</dbReference>
<dbReference type="Pfam" id="PF16197">
    <property type="entry name" value="KAsynt_C_assoc"/>
    <property type="match status" value="2"/>
</dbReference>
<feature type="domain" description="Carrier" evidence="10">
    <location>
        <begin position="1600"/>
        <end position="1675"/>
    </location>
</feature>
<dbReference type="InterPro" id="IPR016035">
    <property type="entry name" value="Acyl_Trfase/lysoPLipase"/>
</dbReference>
<dbReference type="InterPro" id="IPR049551">
    <property type="entry name" value="PKS_DH_C"/>
</dbReference>
<dbReference type="SMART" id="SM00827">
    <property type="entry name" value="PKS_AT"/>
    <property type="match status" value="2"/>
</dbReference>
<dbReference type="Pfam" id="PF21089">
    <property type="entry name" value="PKS_DH_N"/>
    <property type="match status" value="2"/>
</dbReference>
<dbReference type="SMART" id="SM00824">
    <property type="entry name" value="PKS_TE"/>
    <property type="match status" value="1"/>
</dbReference>
<dbReference type="SMART" id="SM01294">
    <property type="entry name" value="PKS_PP_betabranch"/>
    <property type="match status" value="2"/>
</dbReference>
<dbReference type="InterPro" id="IPR050091">
    <property type="entry name" value="PKS_NRPS_Biosynth_Enz"/>
</dbReference>
<comment type="cofactor">
    <cofactor evidence="1">
        <name>pantetheine 4'-phosphate</name>
        <dbReference type="ChEBI" id="CHEBI:47942"/>
    </cofactor>
</comment>
<dbReference type="Gene3D" id="3.40.47.10">
    <property type="match status" value="2"/>
</dbReference>
<accession>A0A2S1P8N6</accession>
<dbReference type="InterPro" id="IPR020806">
    <property type="entry name" value="PKS_PP-bd"/>
</dbReference>
<dbReference type="SMART" id="SM00822">
    <property type="entry name" value="PKS_KR"/>
    <property type="match status" value="2"/>
</dbReference>
<feature type="active site" description="Proton acceptor; for dehydratase activity" evidence="9">
    <location>
        <position position="938"/>
    </location>
</feature>
<evidence type="ECO:0000259" key="11">
    <source>
        <dbReference type="PROSITE" id="PS52004"/>
    </source>
</evidence>
<dbReference type="InterPro" id="IPR014043">
    <property type="entry name" value="Acyl_transferase_dom"/>
</dbReference>
<feature type="domain" description="Ketosynthase family 3 (KS3)" evidence="11">
    <location>
        <begin position="1693"/>
        <end position="2115"/>
    </location>
</feature>
<feature type="domain" description="Carrier" evidence="10">
    <location>
        <begin position="3303"/>
        <end position="3381"/>
    </location>
</feature>